<feature type="binding site" evidence="18">
    <location>
        <begin position="96"/>
        <end position="97"/>
    </location>
    <ligand>
        <name>UDP-N-acetyl-alpha-D-glucosamine</name>
        <dbReference type="ChEBI" id="CHEBI:57705"/>
    </ligand>
</feature>
<dbReference type="InterPro" id="IPR025877">
    <property type="entry name" value="MobA-like_NTP_Trfase"/>
</dbReference>
<dbReference type="InterPro" id="IPR005882">
    <property type="entry name" value="Bifunctional_GlmU"/>
</dbReference>
<dbReference type="NCBIfam" id="NF010933">
    <property type="entry name" value="PRK14353.1"/>
    <property type="match status" value="1"/>
</dbReference>
<comment type="cofactor">
    <cofactor evidence="18">
        <name>Mg(2+)</name>
        <dbReference type="ChEBI" id="CHEBI:18420"/>
    </cofactor>
    <text evidence="18">Binds 1 Mg(2+) ion per subunit.</text>
</comment>
<comment type="catalytic activity">
    <reaction evidence="15 18">
        <text>alpha-D-glucosamine 1-phosphate + acetyl-CoA = N-acetyl-alpha-D-glucosamine 1-phosphate + CoA + H(+)</text>
        <dbReference type="Rhea" id="RHEA:13725"/>
        <dbReference type="ChEBI" id="CHEBI:15378"/>
        <dbReference type="ChEBI" id="CHEBI:57287"/>
        <dbReference type="ChEBI" id="CHEBI:57288"/>
        <dbReference type="ChEBI" id="CHEBI:57776"/>
        <dbReference type="ChEBI" id="CHEBI:58516"/>
        <dbReference type="EC" id="2.3.1.157"/>
    </reaction>
</comment>
<feature type="binding site" evidence="18">
    <location>
        <position position="244"/>
    </location>
    <ligand>
        <name>UDP-N-acetyl-alpha-D-glucosamine</name>
        <dbReference type="ChEBI" id="CHEBI:57705"/>
    </ligand>
</feature>
<comment type="pathway">
    <text evidence="18">Bacterial outer membrane biogenesis; LPS lipid A biosynthesis.</text>
</comment>
<evidence type="ECO:0000256" key="18">
    <source>
        <dbReference type="HAMAP-Rule" id="MF_01631"/>
    </source>
</evidence>
<dbReference type="GO" id="GO:0006048">
    <property type="term" value="P:UDP-N-acetylglucosamine biosynthetic process"/>
    <property type="evidence" value="ECO:0007669"/>
    <property type="project" value="UniProtKB-UniPathway"/>
</dbReference>
<dbReference type="InterPro" id="IPR011004">
    <property type="entry name" value="Trimer_LpxA-like_sf"/>
</dbReference>
<dbReference type="UniPathway" id="UPA00113">
    <property type="reaction ID" value="UER00532"/>
</dbReference>
<keyword evidence="6 18" id="KW-0548">Nucleotidyltransferase</keyword>
<dbReference type="Pfam" id="PF00132">
    <property type="entry name" value="Hexapep"/>
    <property type="match status" value="3"/>
</dbReference>
<evidence type="ECO:0000256" key="5">
    <source>
        <dbReference type="ARBA" id="ARBA00022679"/>
    </source>
</evidence>
<dbReference type="STRING" id="89524.SAMN05444370_10813"/>
<comment type="caution">
    <text evidence="18">Lacks conserved residue(s) required for the propagation of feature annotation.</text>
</comment>
<feature type="binding site" evidence="18">
    <location>
        <position position="333"/>
    </location>
    <ligand>
        <name>UDP-N-acetyl-alpha-D-glucosamine</name>
        <dbReference type="ChEBI" id="CHEBI:57705"/>
    </ligand>
</feature>
<comment type="similarity">
    <text evidence="2 18">In the C-terminal section; belongs to the transferase hexapeptide repeat family.</text>
</comment>
<feature type="active site" description="Proton acceptor" evidence="18">
    <location>
        <position position="363"/>
    </location>
</feature>
<feature type="binding site" evidence="18">
    <location>
        <position position="351"/>
    </location>
    <ligand>
        <name>UDP-N-acetyl-alpha-D-glucosamine</name>
        <dbReference type="ChEBI" id="CHEBI:57705"/>
    </ligand>
</feature>
<evidence type="ECO:0000256" key="17">
    <source>
        <dbReference type="ARBA" id="ARBA00049628"/>
    </source>
</evidence>
<feature type="binding site" evidence="18">
    <location>
        <position position="366"/>
    </location>
    <ligand>
        <name>UDP-N-acetyl-alpha-D-glucosamine</name>
        <dbReference type="ChEBI" id="CHEBI:57705"/>
    </ligand>
</feature>
<evidence type="ECO:0000313" key="20">
    <source>
        <dbReference type="EMBL" id="SEA63486.1"/>
    </source>
</evidence>
<evidence type="ECO:0000256" key="14">
    <source>
        <dbReference type="ARBA" id="ARBA00023316"/>
    </source>
</evidence>
<feature type="region of interest" description="N-acetyltransferase" evidence="18">
    <location>
        <begin position="268"/>
        <end position="464"/>
    </location>
</feature>
<dbReference type="InterPro" id="IPR050065">
    <property type="entry name" value="GlmU-like"/>
</dbReference>
<name>A0A1H4CT01_9RHOB</name>
<dbReference type="GO" id="GO:0008360">
    <property type="term" value="P:regulation of cell shape"/>
    <property type="evidence" value="ECO:0007669"/>
    <property type="project" value="UniProtKB-KW"/>
</dbReference>
<feature type="binding site" evidence="18">
    <location>
        <position position="122"/>
    </location>
    <ligand>
        <name>Mg(2+)</name>
        <dbReference type="ChEBI" id="CHEBI:18420"/>
    </ligand>
</feature>
<dbReference type="GO" id="GO:0016020">
    <property type="term" value="C:membrane"/>
    <property type="evidence" value="ECO:0007669"/>
    <property type="project" value="GOC"/>
</dbReference>
<feature type="binding site" evidence="18">
    <location>
        <position position="36"/>
    </location>
    <ligand>
        <name>UDP-N-acetyl-alpha-D-glucosamine</name>
        <dbReference type="ChEBI" id="CHEBI:57705"/>
    </ligand>
</feature>
<keyword evidence="21" id="KW-1185">Reference proteome</keyword>
<dbReference type="GO" id="GO:0009245">
    <property type="term" value="P:lipid A biosynthetic process"/>
    <property type="evidence" value="ECO:0007669"/>
    <property type="project" value="UniProtKB-UniRule"/>
</dbReference>
<feature type="binding site" evidence="18">
    <location>
        <position position="405"/>
    </location>
    <ligand>
        <name>acetyl-CoA</name>
        <dbReference type="ChEBI" id="CHEBI:57288"/>
    </ligand>
</feature>
<comment type="function">
    <text evidence="17 18">Catalyzes the last two sequential reactions in the de novo biosynthetic pathway for UDP-N-acetylglucosamine (UDP-GlcNAc). The C-terminal domain catalyzes the transfer of acetyl group from acetyl coenzyme A to glucosamine-1-phosphate (GlcN-1-P) to produce N-acetylglucosamine-1-phosphate (GlcNAc-1-P), which is converted into UDP-GlcNAc by the transfer of uridine 5-monophosphate (from uridine 5-triphosphate), a reaction catalyzed by the N-terminal domain.</text>
</comment>
<dbReference type="Pfam" id="PF12804">
    <property type="entry name" value="NTP_transf_3"/>
    <property type="match status" value="1"/>
</dbReference>
<comment type="catalytic activity">
    <reaction evidence="16 18">
        <text>N-acetyl-alpha-D-glucosamine 1-phosphate + UTP + H(+) = UDP-N-acetyl-alpha-D-glucosamine + diphosphate</text>
        <dbReference type="Rhea" id="RHEA:13509"/>
        <dbReference type="ChEBI" id="CHEBI:15378"/>
        <dbReference type="ChEBI" id="CHEBI:33019"/>
        <dbReference type="ChEBI" id="CHEBI:46398"/>
        <dbReference type="ChEBI" id="CHEBI:57705"/>
        <dbReference type="ChEBI" id="CHEBI:57776"/>
        <dbReference type="EC" id="2.7.7.23"/>
    </reaction>
</comment>
<keyword evidence="11 18" id="KW-0573">Peptidoglycan synthesis</keyword>
<reference evidence="20 21" key="1">
    <citation type="submission" date="2016-10" db="EMBL/GenBank/DDBJ databases">
        <authorList>
            <person name="de Groot N.N."/>
        </authorList>
    </citation>
    <scope>NUCLEOTIDE SEQUENCE [LARGE SCALE GENOMIC DNA]</scope>
    <source>
        <strain evidence="20 21">DSM 15345</strain>
    </source>
</reference>
<evidence type="ECO:0000256" key="1">
    <source>
        <dbReference type="ARBA" id="ARBA00004496"/>
    </source>
</evidence>
<comment type="subcellular location">
    <subcellularLocation>
        <location evidence="1 18">Cytoplasm</location>
    </subcellularLocation>
</comment>
<feature type="binding site" evidence="18">
    <location>
        <begin position="386"/>
        <end position="387"/>
    </location>
    <ligand>
        <name>acetyl-CoA</name>
        <dbReference type="ChEBI" id="CHEBI:57288"/>
    </ligand>
</feature>
<keyword evidence="12 18" id="KW-0511">Multifunctional enzyme</keyword>
<evidence type="ECO:0000313" key="21">
    <source>
        <dbReference type="Proteomes" id="UP000198703"/>
    </source>
</evidence>
<dbReference type="AlphaFoldDB" id="A0A1H4CT01"/>
<proteinExistence type="inferred from homology"/>
<dbReference type="PANTHER" id="PTHR43584">
    <property type="entry name" value="NUCLEOTIDYL TRANSFERASE"/>
    <property type="match status" value="1"/>
</dbReference>
<dbReference type="GO" id="GO:0000902">
    <property type="term" value="P:cell morphogenesis"/>
    <property type="evidence" value="ECO:0007669"/>
    <property type="project" value="UniProtKB-UniRule"/>
</dbReference>
<evidence type="ECO:0000256" key="11">
    <source>
        <dbReference type="ARBA" id="ARBA00022984"/>
    </source>
</evidence>
<comment type="subunit">
    <text evidence="18">Homotrimer.</text>
</comment>
<dbReference type="SUPFAM" id="SSF51161">
    <property type="entry name" value="Trimeric LpxA-like enzymes"/>
    <property type="match status" value="1"/>
</dbReference>
<keyword evidence="13 18" id="KW-0012">Acyltransferase</keyword>
<feature type="binding site" evidence="18">
    <location>
        <position position="423"/>
    </location>
    <ligand>
        <name>acetyl-CoA</name>
        <dbReference type="ChEBI" id="CHEBI:57288"/>
    </ligand>
</feature>
<evidence type="ECO:0000259" key="19">
    <source>
        <dbReference type="Pfam" id="PF12804"/>
    </source>
</evidence>
<feature type="binding site" evidence="18">
    <location>
        <position position="440"/>
    </location>
    <ligand>
        <name>acetyl-CoA</name>
        <dbReference type="ChEBI" id="CHEBI:57288"/>
    </ligand>
</feature>
<evidence type="ECO:0000256" key="3">
    <source>
        <dbReference type="ARBA" id="ARBA00007947"/>
    </source>
</evidence>
<evidence type="ECO:0000256" key="6">
    <source>
        <dbReference type="ARBA" id="ARBA00022695"/>
    </source>
</evidence>
<evidence type="ECO:0000256" key="16">
    <source>
        <dbReference type="ARBA" id="ARBA00048493"/>
    </source>
</evidence>
<dbReference type="HAMAP" id="MF_01631">
    <property type="entry name" value="GlmU"/>
    <property type="match status" value="1"/>
</dbReference>
<dbReference type="UniPathway" id="UPA00973"/>
<feature type="region of interest" description="Pyrophosphorylase" evidence="18">
    <location>
        <begin position="1"/>
        <end position="246"/>
    </location>
</feature>
<feature type="binding site" evidence="18">
    <location>
        <position position="377"/>
    </location>
    <ligand>
        <name>UDP-N-acetyl-alpha-D-glucosamine</name>
        <dbReference type="ChEBI" id="CHEBI:57705"/>
    </ligand>
</feature>
<feature type="binding site" evidence="18">
    <location>
        <position position="158"/>
    </location>
    <ligand>
        <name>UDP-N-acetyl-alpha-D-glucosamine</name>
        <dbReference type="ChEBI" id="CHEBI:57705"/>
    </ligand>
</feature>
<protein>
    <recommendedName>
        <fullName evidence="18">Bifunctional protein GlmU</fullName>
    </recommendedName>
    <domain>
        <recommendedName>
            <fullName evidence="18">UDP-N-acetylglucosamine pyrophosphorylase</fullName>
            <ecNumber evidence="18">2.7.7.23</ecNumber>
        </recommendedName>
        <alternativeName>
            <fullName evidence="18">N-acetylglucosamine-1-phosphate uridyltransferase</fullName>
        </alternativeName>
    </domain>
    <domain>
        <recommendedName>
            <fullName evidence="18">Glucosamine-1-phosphate N-acetyltransferase</fullName>
            <ecNumber evidence="18">2.3.1.157</ecNumber>
        </recommendedName>
    </domain>
</protein>
<evidence type="ECO:0000256" key="2">
    <source>
        <dbReference type="ARBA" id="ARBA00007707"/>
    </source>
</evidence>
<feature type="binding site" evidence="18">
    <location>
        <begin position="22"/>
        <end position="25"/>
    </location>
    <ligand>
        <name>UDP-N-acetyl-alpha-D-glucosamine</name>
        <dbReference type="ChEBI" id="CHEBI:57705"/>
    </ligand>
</feature>
<feature type="binding site" evidence="18">
    <location>
        <position position="380"/>
    </location>
    <ligand>
        <name>acetyl-CoA</name>
        <dbReference type="ChEBI" id="CHEBI:57288"/>
    </ligand>
</feature>
<evidence type="ECO:0000256" key="12">
    <source>
        <dbReference type="ARBA" id="ARBA00023268"/>
    </source>
</evidence>
<comment type="pathway">
    <text evidence="18">Nucleotide-sugar biosynthesis; UDP-N-acetyl-alpha-D-glucosamine biosynthesis; N-acetyl-alpha-D-glucosamine 1-phosphate from alpha-D-glucosamine 6-phosphate (route II): step 2/2.</text>
</comment>
<dbReference type="GO" id="GO:0019134">
    <property type="term" value="F:glucosamine-1-phosphate N-acetyltransferase activity"/>
    <property type="evidence" value="ECO:0007669"/>
    <property type="project" value="UniProtKB-UniRule"/>
</dbReference>
<comment type="pathway">
    <text evidence="18">Nucleotide-sugar biosynthesis; UDP-N-acetyl-alpha-D-glucosamine biosynthesis; UDP-N-acetyl-alpha-D-glucosamine from N-acetyl-alpha-D-glucosamine 1-phosphate: step 1/1.</text>
</comment>
<dbReference type="SUPFAM" id="SSF53448">
    <property type="entry name" value="Nucleotide-diphospho-sugar transferases"/>
    <property type="match status" value="1"/>
</dbReference>
<dbReference type="PROSITE" id="PS00101">
    <property type="entry name" value="HEXAPEP_TRANSFERASES"/>
    <property type="match status" value="2"/>
</dbReference>
<keyword evidence="9 18" id="KW-0460">Magnesium</keyword>
<dbReference type="GO" id="GO:0003977">
    <property type="term" value="F:UDP-N-acetylglucosamine diphosphorylase activity"/>
    <property type="evidence" value="ECO:0007669"/>
    <property type="project" value="UniProtKB-UniRule"/>
</dbReference>
<dbReference type="InterPro" id="IPR018357">
    <property type="entry name" value="Hexapep_transf_CS"/>
</dbReference>
<sequence>MTSSPAAASPAAAAPPMAVVVLAAGVGSRMRSALPKPLHRVGGLPLLGHALAAFPAAKAARRVVVVGPGEAGAQVAAAARAAAPDAAIAVQAAQRGTGDALASALPALAGFREGTVLVVYADTPLLKPQTLAAMAAARAAGAGVVALGFEPPEPGRYGRLVEDRAGLARIVEAADATADELATPLCNAGAMAVDAARLPGWLGRLDAGNAQGELYLTDLVGLARADGAPCAVVRCGVDEATGVNSRAELAAAEAAFQARARAAAMAGGATLTAPETVFLSHDTRLGRDVTVGPNVVFAPGVTVEDGAEIRAFSHLEGCVVRAGAIVGPFARLRPGAEVGPGAHVGNFVEIKNAVLGEGAKANHLAYVGDATVGAGANIGAGAITCNYDGANKHRTEIGAGAFIGSNSALVAPVTIGAGAYVASGSVVTRDVAADALAVARARQVDKPGLAATLRARLRRAAERP</sequence>
<gene>
    <name evidence="18" type="primary">glmU</name>
    <name evidence="20" type="ORF">SAMN05444370_10813</name>
</gene>
<dbReference type="GO" id="GO:0071555">
    <property type="term" value="P:cell wall organization"/>
    <property type="evidence" value="ECO:0007669"/>
    <property type="project" value="UniProtKB-KW"/>
</dbReference>
<evidence type="ECO:0000256" key="15">
    <source>
        <dbReference type="ARBA" id="ARBA00048247"/>
    </source>
</evidence>
<keyword evidence="8 18" id="KW-0677">Repeat</keyword>
<dbReference type="InterPro" id="IPR001451">
    <property type="entry name" value="Hexapep"/>
</dbReference>
<dbReference type="EC" id="2.7.7.23" evidence="18"/>
<keyword evidence="14 18" id="KW-0961">Cell wall biogenesis/degradation</keyword>
<dbReference type="Gene3D" id="2.160.10.10">
    <property type="entry name" value="Hexapeptide repeat proteins"/>
    <property type="match status" value="1"/>
</dbReference>
<dbReference type="Gene3D" id="3.90.550.10">
    <property type="entry name" value="Spore Coat Polysaccharide Biosynthesis Protein SpsA, Chain A"/>
    <property type="match status" value="1"/>
</dbReference>
<evidence type="ECO:0000256" key="7">
    <source>
        <dbReference type="ARBA" id="ARBA00022723"/>
    </source>
</evidence>
<keyword evidence="5 18" id="KW-0808">Transferase</keyword>
<dbReference type="NCBIfam" id="TIGR01173">
    <property type="entry name" value="glmU"/>
    <property type="match status" value="1"/>
</dbReference>
<feature type="region of interest" description="Linker" evidence="18">
    <location>
        <begin position="247"/>
        <end position="267"/>
    </location>
</feature>
<feature type="binding site" evidence="18">
    <location>
        <position position="172"/>
    </location>
    <ligand>
        <name>UDP-N-acetyl-alpha-D-glucosamine</name>
        <dbReference type="ChEBI" id="CHEBI:57705"/>
    </ligand>
</feature>
<dbReference type="GO" id="GO:0005737">
    <property type="term" value="C:cytoplasm"/>
    <property type="evidence" value="ECO:0007669"/>
    <property type="project" value="UniProtKB-SubCell"/>
</dbReference>
<organism evidence="20 21">
    <name type="scientific">Rubrimonas cliftonensis</name>
    <dbReference type="NCBI Taxonomy" id="89524"/>
    <lineage>
        <taxon>Bacteria</taxon>
        <taxon>Pseudomonadati</taxon>
        <taxon>Pseudomonadota</taxon>
        <taxon>Alphaproteobacteria</taxon>
        <taxon>Rhodobacterales</taxon>
        <taxon>Paracoccaceae</taxon>
        <taxon>Rubrimonas</taxon>
    </lineage>
</organism>
<dbReference type="PANTHER" id="PTHR43584:SF3">
    <property type="entry name" value="BIFUNCTIONAL PROTEIN GLMU"/>
    <property type="match status" value="1"/>
</dbReference>
<feature type="binding site" evidence="18">
    <location>
        <position position="187"/>
    </location>
    <ligand>
        <name>UDP-N-acetyl-alpha-D-glucosamine</name>
        <dbReference type="ChEBI" id="CHEBI:57705"/>
    </ligand>
</feature>
<dbReference type="GO" id="GO:0009252">
    <property type="term" value="P:peptidoglycan biosynthetic process"/>
    <property type="evidence" value="ECO:0007669"/>
    <property type="project" value="UniProtKB-UniRule"/>
</dbReference>
<dbReference type="InterPro" id="IPR029044">
    <property type="entry name" value="Nucleotide-diphossugar_trans"/>
</dbReference>
<comment type="similarity">
    <text evidence="3 18">In the N-terminal section; belongs to the N-acetylglucosamine-1-phosphate uridyltransferase family.</text>
</comment>
<keyword evidence="7 18" id="KW-0479">Metal-binding</keyword>
<dbReference type="GO" id="GO:0000287">
    <property type="term" value="F:magnesium ion binding"/>
    <property type="evidence" value="ECO:0007669"/>
    <property type="project" value="UniProtKB-UniRule"/>
</dbReference>
<dbReference type="EC" id="2.3.1.157" evidence="18"/>
<evidence type="ECO:0000256" key="13">
    <source>
        <dbReference type="ARBA" id="ARBA00023315"/>
    </source>
</evidence>
<accession>A0A1H4CT01</accession>
<evidence type="ECO:0000256" key="10">
    <source>
        <dbReference type="ARBA" id="ARBA00022960"/>
    </source>
</evidence>
<keyword evidence="10 18" id="KW-0133">Cell shape</keyword>
<feature type="domain" description="MobA-like NTP transferase" evidence="19">
    <location>
        <begin position="19"/>
        <end position="149"/>
    </location>
</feature>
<evidence type="ECO:0000256" key="4">
    <source>
        <dbReference type="ARBA" id="ARBA00022490"/>
    </source>
</evidence>
<feature type="binding site" evidence="18">
    <location>
        <position position="244"/>
    </location>
    <ligand>
        <name>Mg(2+)</name>
        <dbReference type="ChEBI" id="CHEBI:18420"/>
    </ligand>
</feature>
<dbReference type="EMBL" id="FNQM01000008">
    <property type="protein sequence ID" value="SEA63486.1"/>
    <property type="molecule type" value="Genomic_DNA"/>
</dbReference>
<feature type="binding site" evidence="18">
    <location>
        <position position="91"/>
    </location>
    <ligand>
        <name>UDP-N-acetyl-alpha-D-glucosamine</name>
        <dbReference type="ChEBI" id="CHEBI:57705"/>
    </ligand>
</feature>
<keyword evidence="4 18" id="KW-0963">Cytoplasm</keyword>
<dbReference type="RefSeq" id="WP_245731047.1">
    <property type="nucleotide sequence ID" value="NZ_FNQM01000008.1"/>
</dbReference>
<dbReference type="Proteomes" id="UP000198703">
    <property type="component" value="Unassembled WGS sequence"/>
</dbReference>
<evidence type="ECO:0000256" key="9">
    <source>
        <dbReference type="ARBA" id="ARBA00022842"/>
    </source>
</evidence>
<evidence type="ECO:0000256" key="8">
    <source>
        <dbReference type="ARBA" id="ARBA00022737"/>
    </source>
</evidence>